<evidence type="ECO:0000256" key="6">
    <source>
        <dbReference type="ARBA" id="ARBA00023136"/>
    </source>
</evidence>
<evidence type="ECO:0000256" key="4">
    <source>
        <dbReference type="ARBA" id="ARBA00022692"/>
    </source>
</evidence>
<dbReference type="PANTHER" id="PTHR30489:SF0">
    <property type="entry name" value="LIPOPROTEIN-RELEASING SYSTEM TRANSMEMBRANE PROTEIN LOLE"/>
    <property type="match status" value="1"/>
</dbReference>
<evidence type="ECO:0000313" key="11">
    <source>
        <dbReference type="Proteomes" id="UP000317909"/>
    </source>
</evidence>
<evidence type="ECO:0000256" key="7">
    <source>
        <dbReference type="SAM" id="Phobius"/>
    </source>
</evidence>
<feature type="domain" description="ABC3 transporter permease C-terminal" evidence="8">
    <location>
        <begin position="666"/>
        <end position="773"/>
    </location>
</feature>
<dbReference type="Pfam" id="PF12704">
    <property type="entry name" value="MacB_PCD"/>
    <property type="match status" value="1"/>
</dbReference>
<dbReference type="GO" id="GO:0044874">
    <property type="term" value="P:lipoprotein localization to outer membrane"/>
    <property type="evidence" value="ECO:0007669"/>
    <property type="project" value="TreeGrafter"/>
</dbReference>
<keyword evidence="11" id="KW-1185">Reference proteome</keyword>
<dbReference type="EMBL" id="CP036339">
    <property type="protein sequence ID" value="QDT71192.1"/>
    <property type="molecule type" value="Genomic_DNA"/>
</dbReference>
<feature type="domain" description="MacB-like periplasmic core" evidence="9">
    <location>
        <begin position="439"/>
        <end position="630"/>
    </location>
</feature>
<dbReference type="InterPro" id="IPR003838">
    <property type="entry name" value="ABC3_permease_C"/>
</dbReference>
<dbReference type="InterPro" id="IPR051447">
    <property type="entry name" value="Lipoprotein-release_system"/>
</dbReference>
<keyword evidence="3" id="KW-1003">Cell membrane</keyword>
<name>A0A517TS43_9BACT</name>
<evidence type="ECO:0000256" key="1">
    <source>
        <dbReference type="ARBA" id="ARBA00004651"/>
    </source>
</evidence>
<evidence type="ECO:0000259" key="8">
    <source>
        <dbReference type="Pfam" id="PF02687"/>
    </source>
</evidence>
<comment type="subcellular location">
    <subcellularLocation>
        <location evidence="1">Cell membrane</location>
        <topology evidence="1">Multi-pass membrane protein</topology>
    </subcellularLocation>
</comment>
<comment type="similarity">
    <text evidence="2">Belongs to the ABC-4 integral membrane protein family. LolC/E subfamily.</text>
</comment>
<dbReference type="PANTHER" id="PTHR30489">
    <property type="entry name" value="LIPOPROTEIN-RELEASING SYSTEM TRANSMEMBRANE PROTEIN LOLE"/>
    <property type="match status" value="1"/>
</dbReference>
<evidence type="ECO:0000256" key="3">
    <source>
        <dbReference type="ARBA" id="ARBA00022475"/>
    </source>
</evidence>
<feature type="transmembrane region" description="Helical" evidence="7">
    <location>
        <begin position="437"/>
        <end position="455"/>
    </location>
</feature>
<dbReference type="RefSeq" id="WP_210421088.1">
    <property type="nucleotide sequence ID" value="NZ_CP036339.1"/>
</dbReference>
<accession>A0A517TS43</accession>
<evidence type="ECO:0000256" key="5">
    <source>
        <dbReference type="ARBA" id="ARBA00022989"/>
    </source>
</evidence>
<reference evidence="10 11" key="1">
    <citation type="submission" date="2019-02" db="EMBL/GenBank/DDBJ databases">
        <title>Deep-cultivation of Planctomycetes and their phenomic and genomic characterization uncovers novel biology.</title>
        <authorList>
            <person name="Wiegand S."/>
            <person name="Jogler M."/>
            <person name="Boedeker C."/>
            <person name="Pinto D."/>
            <person name="Vollmers J."/>
            <person name="Rivas-Marin E."/>
            <person name="Kohn T."/>
            <person name="Peeters S.H."/>
            <person name="Heuer A."/>
            <person name="Rast P."/>
            <person name="Oberbeckmann S."/>
            <person name="Bunk B."/>
            <person name="Jeske O."/>
            <person name="Meyerdierks A."/>
            <person name="Storesund J.E."/>
            <person name="Kallscheuer N."/>
            <person name="Luecker S."/>
            <person name="Lage O.M."/>
            <person name="Pohl T."/>
            <person name="Merkel B.J."/>
            <person name="Hornburger P."/>
            <person name="Mueller R.-W."/>
            <person name="Bruemmer F."/>
            <person name="Labrenz M."/>
            <person name="Spormann A.M."/>
            <person name="Op den Camp H."/>
            <person name="Overmann J."/>
            <person name="Amann R."/>
            <person name="Jetten M.S.M."/>
            <person name="Mascher T."/>
            <person name="Medema M.H."/>
            <person name="Devos D.P."/>
            <person name="Kaster A.-K."/>
            <person name="Ovreas L."/>
            <person name="Rohde M."/>
            <person name="Galperin M.Y."/>
            <person name="Jogler C."/>
        </authorList>
    </citation>
    <scope>NUCLEOTIDE SEQUENCE [LARGE SCALE GENOMIC DNA]</scope>
    <source>
        <strain evidence="10 11">I41</strain>
    </source>
</reference>
<sequence length="789" mass="87449">MLIPPLDRKMFRDLWHMRGLAAAISVVMGCGIALFILSRSMLHSLELTQQTYYDRYNFADVFASIKRAPDELINRISKIPGVAIAERRIVVPVNLSVPGLDEPASGRLISVPDVGRPRLDQLYLRRGRWLTPRSDDEALASEAFVDANQLEVGDTFSAVINGRMKELQIVGVVLSPEYIYEIKPGGIVPDNRHFGVFWMNEEALSLAFDMDGAFNDLAIKLMRGANVENVIQRVDYLIEPYGGLGAFDRRDQLSHQFVDNEIEQNRNMGLFAPSIFLGVSAFLINVVMSRTINSQREQIAALKAFGYSNLEVGWHYIKGVLLIAAIALAIGIPAGAWFGWLVTRMYARLFHFPVFLFRIYPSVLVAAAGVAASAAILGAIGSVSRAVRLPPAEAMRPEPPSGFGPTILERMGIGRFVPPIALMVVRQLERHPIKTGLSTLAISLAVAVLVIGNFFQDSIDYMMNAQFHWVQRFDVSVATTDPVSDRAMYELASMPGVMRCEPTRTVSARVRAGARDRRVGIRGIEPQSTLYGLVDMDGRETPLPPHGLLISKKLAEVLDVNVGDWVEMEVLTDKRPKRRVMIAATLKDFVGLAAYMDLEELRRIMLEGQVVNGVNLEVDPAYQDALYRELKETPAISTVMVKQHSIDSFNDTIAKNLGVMKRINLIFACIIAAGVVYNSARISLSERSRELATLRVIGFTRQEISSILLGELAIVTLLAIPVGLGLGTFFAWWMCTAFDQELFRFPMVVSNRTYAWASLVVIAASAVSGLLVRRSLDHLDLVAVLKSRE</sequence>
<keyword evidence="10" id="KW-0449">Lipoprotein</keyword>
<gene>
    <name evidence="10" type="primary">lolE</name>
    <name evidence="10" type="ORF">I41_03470</name>
</gene>
<evidence type="ECO:0000259" key="9">
    <source>
        <dbReference type="Pfam" id="PF12704"/>
    </source>
</evidence>
<keyword evidence="5 7" id="KW-1133">Transmembrane helix</keyword>
<dbReference type="AlphaFoldDB" id="A0A517TS43"/>
<feature type="transmembrane region" description="Helical" evidence="7">
    <location>
        <begin position="753"/>
        <end position="772"/>
    </location>
</feature>
<organism evidence="10 11">
    <name type="scientific">Lacipirellula limnantheis</name>
    <dbReference type="NCBI Taxonomy" id="2528024"/>
    <lineage>
        <taxon>Bacteria</taxon>
        <taxon>Pseudomonadati</taxon>
        <taxon>Planctomycetota</taxon>
        <taxon>Planctomycetia</taxon>
        <taxon>Pirellulales</taxon>
        <taxon>Lacipirellulaceae</taxon>
        <taxon>Lacipirellula</taxon>
    </lineage>
</organism>
<protein>
    <submittedName>
        <fullName evidence="10">Lipoprotein-releasing system transmembrane protein LolE</fullName>
    </submittedName>
</protein>
<feature type="transmembrane region" description="Helical" evidence="7">
    <location>
        <begin position="270"/>
        <end position="288"/>
    </location>
</feature>
<evidence type="ECO:0000313" key="10">
    <source>
        <dbReference type="EMBL" id="QDT71192.1"/>
    </source>
</evidence>
<proteinExistence type="inferred from homology"/>
<evidence type="ECO:0000256" key="2">
    <source>
        <dbReference type="ARBA" id="ARBA00005236"/>
    </source>
</evidence>
<keyword evidence="6 7" id="KW-0472">Membrane</keyword>
<feature type="domain" description="ABC3 transporter permease C-terminal" evidence="8">
    <location>
        <begin position="271"/>
        <end position="391"/>
    </location>
</feature>
<dbReference type="GO" id="GO:0098797">
    <property type="term" value="C:plasma membrane protein complex"/>
    <property type="evidence" value="ECO:0007669"/>
    <property type="project" value="TreeGrafter"/>
</dbReference>
<feature type="transmembrane region" description="Helical" evidence="7">
    <location>
        <begin position="363"/>
        <end position="387"/>
    </location>
</feature>
<dbReference type="Proteomes" id="UP000317909">
    <property type="component" value="Chromosome"/>
</dbReference>
<feature type="transmembrane region" description="Helical" evidence="7">
    <location>
        <begin position="320"/>
        <end position="342"/>
    </location>
</feature>
<feature type="transmembrane region" description="Helical" evidence="7">
    <location>
        <begin position="705"/>
        <end position="733"/>
    </location>
</feature>
<dbReference type="InterPro" id="IPR025857">
    <property type="entry name" value="MacB_PCD"/>
</dbReference>
<dbReference type="Pfam" id="PF02687">
    <property type="entry name" value="FtsX"/>
    <property type="match status" value="2"/>
</dbReference>
<feature type="transmembrane region" description="Helical" evidence="7">
    <location>
        <begin position="665"/>
        <end position="684"/>
    </location>
</feature>
<keyword evidence="4 7" id="KW-0812">Transmembrane</keyword>
<feature type="transmembrane region" description="Helical" evidence="7">
    <location>
        <begin position="20"/>
        <end position="37"/>
    </location>
</feature>
<dbReference type="KEGG" id="llh:I41_03470"/>